<feature type="transmembrane region" description="Helical" evidence="1">
    <location>
        <begin position="116"/>
        <end position="133"/>
    </location>
</feature>
<evidence type="ECO:0000313" key="3">
    <source>
        <dbReference type="Proteomes" id="UP000198598"/>
    </source>
</evidence>
<reference evidence="2 3" key="1">
    <citation type="submission" date="2016-10" db="EMBL/GenBank/DDBJ databases">
        <authorList>
            <person name="de Groot N.N."/>
        </authorList>
    </citation>
    <scope>NUCLEOTIDE SEQUENCE [LARGE SCALE GENOMIC DNA]</scope>
    <source>
        <strain evidence="2 3">DSM 26130</strain>
    </source>
</reference>
<dbReference type="EMBL" id="FOLQ01000027">
    <property type="protein sequence ID" value="SFF07855.1"/>
    <property type="molecule type" value="Genomic_DNA"/>
</dbReference>
<feature type="transmembrane region" description="Helical" evidence="1">
    <location>
        <begin position="34"/>
        <end position="52"/>
    </location>
</feature>
<dbReference type="STRING" id="662367.SAMN05216167_12741"/>
<dbReference type="Proteomes" id="UP000198598">
    <property type="component" value="Unassembled WGS sequence"/>
</dbReference>
<keyword evidence="1" id="KW-0812">Transmembrane</keyword>
<keyword evidence="3" id="KW-1185">Reference proteome</keyword>
<evidence type="ECO:0000313" key="2">
    <source>
        <dbReference type="EMBL" id="SFF07855.1"/>
    </source>
</evidence>
<dbReference type="RefSeq" id="WP_143100820.1">
    <property type="nucleotide sequence ID" value="NZ_FOLQ01000027.1"/>
</dbReference>
<dbReference type="OrthoDB" id="951200at2"/>
<evidence type="ECO:0000256" key="1">
    <source>
        <dbReference type="SAM" id="Phobius"/>
    </source>
</evidence>
<sequence>MKNKSSGTIFLFILIICSINFFEFQAIRGSIVKYFQFGYLFLGVLISLPHMFPKKNDGFILPVQLISFSIILSIFISMVTWGQSFGDSLAGSILVLVWVIFFYLKHVNFSIRKIEKIIIIYGIIYLFLYFFQFLHSDKNYFIDLESVDQSRGITRIVFPGQGVFYVTVYMAINKLTTQKRNKWFWATLSIMGIVVTVMQVTRQYIFAVVIIYLYHFVKDQNLFKKIGFVSCVLGLVFYIIQSDNPIVEGLRDTQQQTAEDGADYIRVRAATFFLTDFSHSPINRILGNGEPYGESSPYYKYTTYYITNYGYWLADVGLVAVYAMFGVFAVLGYILIWVKSYVIKLPKNFLYLRYYLWYLLLTSLTSATSYLSSNLIATVLVVYIYQHIYEKEKINSLIHTKYKLNL</sequence>
<feature type="transmembrane region" description="Helical" evidence="1">
    <location>
        <begin position="85"/>
        <end position="104"/>
    </location>
</feature>
<keyword evidence="1" id="KW-0472">Membrane</keyword>
<feature type="transmembrane region" description="Helical" evidence="1">
    <location>
        <begin position="222"/>
        <end position="240"/>
    </location>
</feature>
<dbReference type="AlphaFoldDB" id="A0A1I2FRC3"/>
<protein>
    <recommendedName>
        <fullName evidence="4">O-antigen ligase like membrane protein</fullName>
    </recommendedName>
</protein>
<feature type="transmembrane region" description="Helical" evidence="1">
    <location>
        <begin position="356"/>
        <end position="385"/>
    </location>
</feature>
<accession>A0A1I2FRC3</accession>
<feature type="transmembrane region" description="Helical" evidence="1">
    <location>
        <begin position="59"/>
        <end position="79"/>
    </location>
</feature>
<organism evidence="2 3">
    <name type="scientific">Spirosoma endophyticum</name>
    <dbReference type="NCBI Taxonomy" id="662367"/>
    <lineage>
        <taxon>Bacteria</taxon>
        <taxon>Pseudomonadati</taxon>
        <taxon>Bacteroidota</taxon>
        <taxon>Cytophagia</taxon>
        <taxon>Cytophagales</taxon>
        <taxon>Cytophagaceae</taxon>
        <taxon>Spirosoma</taxon>
    </lineage>
</organism>
<keyword evidence="1" id="KW-1133">Transmembrane helix</keyword>
<feature type="transmembrane region" description="Helical" evidence="1">
    <location>
        <begin position="153"/>
        <end position="172"/>
    </location>
</feature>
<proteinExistence type="predicted"/>
<feature type="transmembrane region" description="Helical" evidence="1">
    <location>
        <begin position="184"/>
        <end position="216"/>
    </location>
</feature>
<gene>
    <name evidence="2" type="ORF">SAMN05216167_12741</name>
</gene>
<evidence type="ECO:0008006" key="4">
    <source>
        <dbReference type="Google" id="ProtNLM"/>
    </source>
</evidence>
<feature type="transmembrane region" description="Helical" evidence="1">
    <location>
        <begin position="7"/>
        <end position="28"/>
    </location>
</feature>
<feature type="transmembrane region" description="Helical" evidence="1">
    <location>
        <begin position="309"/>
        <end position="336"/>
    </location>
</feature>
<name>A0A1I2FRC3_9BACT</name>